<dbReference type="AlphaFoldDB" id="A0A9E7SUG7"/>
<gene>
    <name evidence="1" type="ORF">NGM29_05600</name>
</gene>
<name>A0A9E7SUG7_9EURY</name>
<dbReference type="RefSeq" id="WP_254159450.1">
    <property type="nucleotide sequence ID" value="NZ_CP100355.1"/>
</dbReference>
<dbReference type="GeneID" id="73289500"/>
<sequence>MSESTVKAGSYQEVEQGETYAHREYGLVEISGIWKGTEQLERVRYMDEKDTIIVRFTTRNSDERAREFAETFTNFVRDLE</sequence>
<evidence type="ECO:0000313" key="1">
    <source>
        <dbReference type="EMBL" id="UTF54744.1"/>
    </source>
</evidence>
<proteinExistence type="predicted"/>
<keyword evidence="2" id="KW-1185">Reference proteome</keyword>
<accession>A0A9E7SUG7</accession>
<evidence type="ECO:0000313" key="2">
    <source>
        <dbReference type="Proteomes" id="UP001056855"/>
    </source>
</evidence>
<protein>
    <submittedName>
        <fullName evidence="1">Uncharacterized protein</fullName>
    </submittedName>
</protein>
<organism evidence="1 2">
    <name type="scientific">Natronosalvus rutilus</name>
    <dbReference type="NCBI Taxonomy" id="2953753"/>
    <lineage>
        <taxon>Archaea</taxon>
        <taxon>Methanobacteriati</taxon>
        <taxon>Methanobacteriota</taxon>
        <taxon>Stenosarchaea group</taxon>
        <taxon>Halobacteria</taxon>
        <taxon>Halobacteriales</taxon>
        <taxon>Natrialbaceae</taxon>
        <taxon>Natronosalvus</taxon>
    </lineage>
</organism>
<dbReference type="Proteomes" id="UP001056855">
    <property type="component" value="Chromosome"/>
</dbReference>
<dbReference type="EMBL" id="CP100355">
    <property type="protein sequence ID" value="UTF54744.1"/>
    <property type="molecule type" value="Genomic_DNA"/>
</dbReference>
<reference evidence="1" key="1">
    <citation type="submission" date="2022-06" db="EMBL/GenBank/DDBJ databases">
        <title>Diverse halophilic archaea isolated from saline environments.</title>
        <authorList>
            <person name="Cui H.-L."/>
        </authorList>
    </citation>
    <scope>NUCLEOTIDE SEQUENCE</scope>
    <source>
        <strain evidence="1">WLHS1</strain>
    </source>
</reference>
<dbReference type="KEGG" id="sawl:NGM29_05600"/>